<evidence type="ECO:0000313" key="1">
    <source>
        <dbReference type="EMBL" id="JAE29990.1"/>
    </source>
</evidence>
<sequence length="53" mass="5899">MEREGVYRGRSNISACNESQEHGPFCLINGSIRSVLGSLLIFCHCQAIAENWT</sequence>
<name>A0A0A9GYB0_ARUDO</name>
<organism evidence="1">
    <name type="scientific">Arundo donax</name>
    <name type="common">Giant reed</name>
    <name type="synonym">Donax arundinaceus</name>
    <dbReference type="NCBI Taxonomy" id="35708"/>
    <lineage>
        <taxon>Eukaryota</taxon>
        <taxon>Viridiplantae</taxon>
        <taxon>Streptophyta</taxon>
        <taxon>Embryophyta</taxon>
        <taxon>Tracheophyta</taxon>
        <taxon>Spermatophyta</taxon>
        <taxon>Magnoliopsida</taxon>
        <taxon>Liliopsida</taxon>
        <taxon>Poales</taxon>
        <taxon>Poaceae</taxon>
        <taxon>PACMAD clade</taxon>
        <taxon>Arundinoideae</taxon>
        <taxon>Arundineae</taxon>
        <taxon>Arundo</taxon>
    </lineage>
</organism>
<reference evidence="1" key="1">
    <citation type="submission" date="2014-09" db="EMBL/GenBank/DDBJ databases">
        <authorList>
            <person name="Magalhaes I.L.F."/>
            <person name="Oliveira U."/>
            <person name="Santos F.R."/>
            <person name="Vidigal T.H.D.A."/>
            <person name="Brescovit A.D."/>
            <person name="Santos A.J."/>
        </authorList>
    </citation>
    <scope>NUCLEOTIDE SEQUENCE</scope>
    <source>
        <tissue evidence="1">Shoot tissue taken approximately 20 cm above the soil surface</tissue>
    </source>
</reference>
<reference evidence="1" key="2">
    <citation type="journal article" date="2015" name="Data Brief">
        <title>Shoot transcriptome of the giant reed, Arundo donax.</title>
        <authorList>
            <person name="Barrero R.A."/>
            <person name="Guerrero F.D."/>
            <person name="Moolhuijzen P."/>
            <person name="Goolsby J.A."/>
            <person name="Tidwell J."/>
            <person name="Bellgard S.E."/>
            <person name="Bellgard M.I."/>
        </authorList>
    </citation>
    <scope>NUCLEOTIDE SEQUENCE</scope>
    <source>
        <tissue evidence="1">Shoot tissue taken approximately 20 cm above the soil surface</tissue>
    </source>
</reference>
<proteinExistence type="predicted"/>
<protein>
    <submittedName>
        <fullName evidence="1">Uncharacterized protein</fullName>
    </submittedName>
</protein>
<accession>A0A0A9GYB0</accession>
<dbReference type="EMBL" id="GBRH01167906">
    <property type="protein sequence ID" value="JAE29990.1"/>
    <property type="molecule type" value="Transcribed_RNA"/>
</dbReference>
<dbReference type="AlphaFoldDB" id="A0A0A9GYB0"/>